<name>A0ABQ5BN98_9ASTR</name>
<organism evidence="2 3">
    <name type="scientific">Tanacetum coccineum</name>
    <dbReference type="NCBI Taxonomy" id="301880"/>
    <lineage>
        <taxon>Eukaryota</taxon>
        <taxon>Viridiplantae</taxon>
        <taxon>Streptophyta</taxon>
        <taxon>Embryophyta</taxon>
        <taxon>Tracheophyta</taxon>
        <taxon>Spermatophyta</taxon>
        <taxon>Magnoliopsida</taxon>
        <taxon>eudicotyledons</taxon>
        <taxon>Gunneridae</taxon>
        <taxon>Pentapetalae</taxon>
        <taxon>asterids</taxon>
        <taxon>campanulids</taxon>
        <taxon>Asterales</taxon>
        <taxon>Asteraceae</taxon>
        <taxon>Asteroideae</taxon>
        <taxon>Anthemideae</taxon>
        <taxon>Anthemidinae</taxon>
        <taxon>Tanacetum</taxon>
    </lineage>
</organism>
<evidence type="ECO:0000313" key="3">
    <source>
        <dbReference type="Proteomes" id="UP001151760"/>
    </source>
</evidence>
<accession>A0ABQ5BN98</accession>
<evidence type="ECO:0000313" key="2">
    <source>
        <dbReference type="EMBL" id="GJT15283.1"/>
    </source>
</evidence>
<dbReference type="EMBL" id="BQNB010013383">
    <property type="protein sequence ID" value="GJT15283.1"/>
    <property type="molecule type" value="Genomic_DNA"/>
</dbReference>
<reference evidence="2" key="2">
    <citation type="submission" date="2022-01" db="EMBL/GenBank/DDBJ databases">
        <authorList>
            <person name="Yamashiro T."/>
            <person name="Shiraishi A."/>
            <person name="Satake H."/>
            <person name="Nakayama K."/>
        </authorList>
    </citation>
    <scope>NUCLEOTIDE SEQUENCE</scope>
</reference>
<sequence length="350" mass="38842">MGWLTRELCWGEKGAGKTVLSITGKRFRVLPLLVPHGYKEVCNFRPCGVKAETPKPEIKVYSRRPKQVKSVGSSKKAKIVQSKIANNSKPTHLWGSNATDVPSSSSLVNDRLSRFSSGTVRFGNDQVAKIIKYGDYQLGNNLEGVDLLLGFRDTNLYTISLDDMLKTSPICLLSKASKTKSWTHASSIDSCNIQLRTRSKPYSSQPCNPPNRDDWDHLFQPMFDEYFNPPTIVVSPVSVVAAPRAVDIADSHVSTSIDQDAPSTSITSTQEQEHSPIISQGVEESPKTLLFHDDPLHEDSTSQGSSFNIRPSHTPFELIGRWTKDHRIANVIGDPSRSFSTRKQLKTDAM</sequence>
<feature type="region of interest" description="Disordered" evidence="1">
    <location>
        <begin position="253"/>
        <end position="279"/>
    </location>
</feature>
<gene>
    <name evidence="2" type="ORF">Tco_0873989</name>
</gene>
<evidence type="ECO:0000256" key="1">
    <source>
        <dbReference type="SAM" id="MobiDB-lite"/>
    </source>
</evidence>
<protein>
    <submittedName>
        <fullName evidence="2">Uncharacterized protein</fullName>
    </submittedName>
</protein>
<reference evidence="2" key="1">
    <citation type="journal article" date="2022" name="Int. J. Mol. Sci.">
        <title>Draft Genome of Tanacetum Coccineum: Genomic Comparison of Closely Related Tanacetum-Family Plants.</title>
        <authorList>
            <person name="Yamashiro T."/>
            <person name="Shiraishi A."/>
            <person name="Nakayama K."/>
            <person name="Satake H."/>
        </authorList>
    </citation>
    <scope>NUCLEOTIDE SEQUENCE</scope>
</reference>
<feature type="region of interest" description="Disordered" evidence="1">
    <location>
        <begin position="292"/>
        <end position="311"/>
    </location>
</feature>
<proteinExistence type="predicted"/>
<feature type="compositionally biased region" description="Polar residues" evidence="1">
    <location>
        <begin position="301"/>
        <end position="311"/>
    </location>
</feature>
<keyword evidence="3" id="KW-1185">Reference proteome</keyword>
<dbReference type="Proteomes" id="UP001151760">
    <property type="component" value="Unassembled WGS sequence"/>
</dbReference>
<feature type="compositionally biased region" description="Polar residues" evidence="1">
    <location>
        <begin position="253"/>
        <end position="270"/>
    </location>
</feature>
<comment type="caution">
    <text evidence="2">The sequence shown here is derived from an EMBL/GenBank/DDBJ whole genome shotgun (WGS) entry which is preliminary data.</text>
</comment>